<dbReference type="InterPro" id="IPR003170">
    <property type="entry name" value="MurB"/>
</dbReference>
<dbReference type="GO" id="GO:0071555">
    <property type="term" value="P:cell wall organization"/>
    <property type="evidence" value="ECO:0007669"/>
    <property type="project" value="UniProtKB-KW"/>
</dbReference>
<evidence type="ECO:0000313" key="22">
    <source>
        <dbReference type="Proteomes" id="UP000001522"/>
    </source>
</evidence>
<dbReference type="SUPFAM" id="SSF56176">
    <property type="entry name" value="FAD-binding/transporter-associated domain-like"/>
    <property type="match status" value="1"/>
</dbReference>
<dbReference type="PANTHER" id="PTHR21071">
    <property type="entry name" value="UDP-N-ACETYLENOLPYRUVOYLGLUCOSAMINE REDUCTASE"/>
    <property type="match status" value="1"/>
</dbReference>
<dbReference type="NCBIfam" id="TIGR00179">
    <property type="entry name" value="murB"/>
    <property type="match status" value="1"/>
</dbReference>
<feature type="active site" evidence="19">
    <location>
        <position position="255"/>
    </location>
</feature>
<dbReference type="eggNOG" id="COG0812">
    <property type="taxonomic scope" value="Bacteria"/>
</dbReference>
<evidence type="ECO:0000256" key="12">
    <source>
        <dbReference type="ARBA" id="ARBA00022960"/>
    </source>
</evidence>
<evidence type="ECO:0000256" key="14">
    <source>
        <dbReference type="ARBA" id="ARBA00023002"/>
    </source>
</evidence>
<comment type="similarity">
    <text evidence="19">Belongs to the MurB family.</text>
</comment>
<dbReference type="HAMAP" id="MF_00037">
    <property type="entry name" value="MurB"/>
    <property type="match status" value="1"/>
</dbReference>
<keyword evidence="12 19" id="KW-0133">Cell shape</keyword>
<dbReference type="RefSeq" id="WP_013022924.1">
    <property type="nucleotide sequence ID" value="NC_013949.1"/>
</dbReference>
<organism evidence="21 22">
    <name type="scientific">Helicobacter mustelae (strain ATCC 43772 / CCUG 25715 / CIP 103759 / LMG 18044 / NCTC 12198 / R85-136P)</name>
    <name type="common">Campylobacter mustelae</name>
    <dbReference type="NCBI Taxonomy" id="679897"/>
    <lineage>
        <taxon>Bacteria</taxon>
        <taxon>Pseudomonadati</taxon>
        <taxon>Campylobacterota</taxon>
        <taxon>Epsilonproteobacteria</taxon>
        <taxon>Campylobacterales</taxon>
        <taxon>Helicobacteraceae</taxon>
        <taxon>Helicobacter</taxon>
    </lineage>
</organism>
<dbReference type="SUPFAM" id="SSF56194">
    <property type="entry name" value="Uridine diphospho-N-Acetylenolpyruvylglucosamine reductase, MurB, C-terminal domain"/>
    <property type="match status" value="1"/>
</dbReference>
<dbReference type="Gene3D" id="3.90.78.10">
    <property type="entry name" value="UDP-N-acetylenolpyruvoylglucosamine reductase, C-terminal domain"/>
    <property type="match status" value="1"/>
</dbReference>
<dbReference type="Proteomes" id="UP000001522">
    <property type="component" value="Chromosome"/>
</dbReference>
<reference evidence="21 22" key="1">
    <citation type="journal article" date="2010" name="BMC Genomics">
        <title>Comparative genomics and proteomics of Helicobacter mustelae, an ulcerogenic and carcinogenic gastric pathogen.</title>
        <authorList>
            <person name="O'Toole P.W."/>
            <person name="Snelling W.J."/>
            <person name="Canchaya C."/>
            <person name="Forde B.M."/>
            <person name="Hardie K.R."/>
            <person name="Josenhans C."/>
            <person name="Graham R.L.J."/>
            <person name="McMullan G."/>
            <person name="Parkhill J."/>
            <person name="Belda E."/>
            <person name="Bentley S.D."/>
        </authorList>
    </citation>
    <scope>NUCLEOTIDE SEQUENCE [LARGE SCALE GENOMIC DNA]</scope>
    <source>
        <strain evidence="22">ATCC 43772 / LMG 18044 / NCTC 12198 / 12198</strain>
    </source>
</reference>
<dbReference type="EMBL" id="FN555004">
    <property type="protein sequence ID" value="CBG39840.1"/>
    <property type="molecule type" value="Genomic_DNA"/>
</dbReference>
<feature type="active site" description="Proton donor" evidence="19">
    <location>
        <position position="183"/>
    </location>
</feature>
<dbReference type="UniPathway" id="UPA00219"/>
<evidence type="ECO:0000256" key="1">
    <source>
        <dbReference type="ARBA" id="ARBA00001974"/>
    </source>
</evidence>
<dbReference type="InterPro" id="IPR016169">
    <property type="entry name" value="FAD-bd_PCMH_sub2"/>
</dbReference>
<dbReference type="GO" id="GO:0009252">
    <property type="term" value="P:peptidoglycan biosynthetic process"/>
    <property type="evidence" value="ECO:0007669"/>
    <property type="project" value="UniProtKB-UniRule"/>
</dbReference>
<keyword evidence="10 19" id="KW-0274">FAD</keyword>
<sequence length="260" mass="29015">MTKEIDFSRYLSLKIGPKLPVHVIQSMQDYDRNWRILGFGCNLLVSPEAKNLAILGKEFDYIKDLGEQIEIGASTSSAKIFRYFKDNDLLGLEFLRSLPGSLGGLVKMNAGMKGYEIKLLLDSVNIDGEWKEASELGIEYRSTKISGVIFAARFLKKRGFRSELLCAFAGMRKSHPRLPSCGSCFKNPAGDFAGRLLELAGLKGYFINGVGFSRQHANFLVNESRGSATFCAAKKVIEEAQQRVEKVFGIKLQREVIILE</sequence>
<protein>
    <recommendedName>
        <fullName evidence="6 19">UDP-N-acetylenolpyruvoylglucosamine reductase</fullName>
        <ecNumber evidence="5 19">1.3.1.98</ecNumber>
    </recommendedName>
    <alternativeName>
        <fullName evidence="17 19">UDP-N-acetylmuramate dehydrogenase</fullName>
    </alternativeName>
</protein>
<evidence type="ECO:0000256" key="3">
    <source>
        <dbReference type="ARBA" id="ARBA00004496"/>
    </source>
</evidence>
<keyword evidence="14 19" id="KW-0560">Oxidoreductase</keyword>
<name>D3UH68_HELM1</name>
<dbReference type="GO" id="GO:0050660">
    <property type="term" value="F:flavin adenine dinucleotide binding"/>
    <property type="evidence" value="ECO:0007669"/>
    <property type="project" value="InterPro"/>
</dbReference>
<keyword evidence="7 19" id="KW-0963">Cytoplasm</keyword>
<dbReference type="InterPro" id="IPR036635">
    <property type="entry name" value="MurB_C_sf"/>
</dbReference>
<comment type="pathway">
    <text evidence="4 19">Cell wall biogenesis; peptidoglycan biosynthesis.</text>
</comment>
<evidence type="ECO:0000256" key="7">
    <source>
        <dbReference type="ARBA" id="ARBA00022490"/>
    </source>
</evidence>
<dbReference type="NCBIfam" id="NF010479">
    <property type="entry name" value="PRK13904.1"/>
    <property type="match status" value="1"/>
</dbReference>
<dbReference type="PANTHER" id="PTHR21071:SF4">
    <property type="entry name" value="UDP-N-ACETYLENOLPYRUVOYLGLUCOSAMINE REDUCTASE"/>
    <property type="match status" value="1"/>
</dbReference>
<evidence type="ECO:0000256" key="11">
    <source>
        <dbReference type="ARBA" id="ARBA00022857"/>
    </source>
</evidence>
<proteinExistence type="inferred from homology"/>
<keyword evidence="11 19" id="KW-0521">NADP</keyword>
<keyword evidence="9 19" id="KW-0285">Flavoprotein</keyword>
<dbReference type="KEGG" id="hms:HMU05790"/>
<evidence type="ECO:0000256" key="4">
    <source>
        <dbReference type="ARBA" id="ARBA00004752"/>
    </source>
</evidence>
<dbReference type="GO" id="GO:0008762">
    <property type="term" value="F:UDP-N-acetylmuramate dehydrogenase activity"/>
    <property type="evidence" value="ECO:0007669"/>
    <property type="project" value="UniProtKB-UniRule"/>
</dbReference>
<evidence type="ECO:0000313" key="21">
    <source>
        <dbReference type="EMBL" id="CBG39840.1"/>
    </source>
</evidence>
<dbReference type="HOGENOM" id="CLU_035304_1_2_7"/>
<comment type="cofactor">
    <cofactor evidence="1 19">
        <name>FAD</name>
        <dbReference type="ChEBI" id="CHEBI:57692"/>
    </cofactor>
</comment>
<comment type="catalytic activity">
    <reaction evidence="18 19">
        <text>UDP-N-acetyl-alpha-D-muramate + NADP(+) = UDP-N-acetyl-3-O-(1-carboxyvinyl)-alpha-D-glucosamine + NADPH + H(+)</text>
        <dbReference type="Rhea" id="RHEA:12248"/>
        <dbReference type="ChEBI" id="CHEBI:15378"/>
        <dbReference type="ChEBI" id="CHEBI:57783"/>
        <dbReference type="ChEBI" id="CHEBI:58349"/>
        <dbReference type="ChEBI" id="CHEBI:68483"/>
        <dbReference type="ChEBI" id="CHEBI:70757"/>
        <dbReference type="EC" id="1.3.1.98"/>
    </reaction>
</comment>
<keyword evidence="22" id="KW-1185">Reference proteome</keyword>
<dbReference type="EC" id="1.3.1.98" evidence="5 19"/>
<dbReference type="GO" id="GO:0051301">
    <property type="term" value="P:cell division"/>
    <property type="evidence" value="ECO:0007669"/>
    <property type="project" value="UniProtKB-KW"/>
</dbReference>
<evidence type="ECO:0000256" key="17">
    <source>
        <dbReference type="ARBA" id="ARBA00031026"/>
    </source>
</evidence>
<evidence type="ECO:0000256" key="18">
    <source>
        <dbReference type="ARBA" id="ARBA00048914"/>
    </source>
</evidence>
<keyword evidence="15 19" id="KW-0131">Cell cycle</keyword>
<dbReference type="InterPro" id="IPR036318">
    <property type="entry name" value="FAD-bd_PCMH-like_sf"/>
</dbReference>
<dbReference type="InterPro" id="IPR011601">
    <property type="entry name" value="MurB_C"/>
</dbReference>
<evidence type="ECO:0000256" key="9">
    <source>
        <dbReference type="ARBA" id="ARBA00022630"/>
    </source>
</evidence>
<dbReference type="GO" id="GO:0008360">
    <property type="term" value="P:regulation of cell shape"/>
    <property type="evidence" value="ECO:0007669"/>
    <property type="project" value="UniProtKB-KW"/>
</dbReference>
<dbReference type="AlphaFoldDB" id="D3UH68"/>
<evidence type="ECO:0000259" key="20">
    <source>
        <dbReference type="Pfam" id="PF02873"/>
    </source>
</evidence>
<keyword evidence="16 19" id="KW-0961">Cell wall biogenesis/degradation</keyword>
<evidence type="ECO:0000256" key="5">
    <source>
        <dbReference type="ARBA" id="ARBA00012518"/>
    </source>
</evidence>
<evidence type="ECO:0000256" key="6">
    <source>
        <dbReference type="ARBA" id="ARBA00015188"/>
    </source>
</evidence>
<keyword evidence="13 19" id="KW-0573">Peptidoglycan synthesis</keyword>
<evidence type="ECO:0000256" key="16">
    <source>
        <dbReference type="ARBA" id="ARBA00023316"/>
    </source>
</evidence>
<gene>
    <name evidence="19 21" type="primary">murB</name>
    <name evidence="21" type="ordered locus">HMU05790</name>
</gene>
<dbReference type="STRING" id="679897.HMU05790"/>
<comment type="function">
    <text evidence="2 19">Cell wall formation.</text>
</comment>
<feature type="domain" description="UDP-N-acetylenolpyruvoylglucosamine reductase C-terminal" evidence="20">
    <location>
        <begin position="172"/>
        <end position="258"/>
    </location>
</feature>
<evidence type="ECO:0000256" key="10">
    <source>
        <dbReference type="ARBA" id="ARBA00022827"/>
    </source>
</evidence>
<dbReference type="Gene3D" id="3.30.465.10">
    <property type="match status" value="1"/>
</dbReference>
<evidence type="ECO:0000256" key="2">
    <source>
        <dbReference type="ARBA" id="ARBA00003921"/>
    </source>
</evidence>
<dbReference type="GO" id="GO:0005829">
    <property type="term" value="C:cytosol"/>
    <property type="evidence" value="ECO:0007669"/>
    <property type="project" value="TreeGrafter"/>
</dbReference>
<keyword evidence="8 19" id="KW-0132">Cell division</keyword>
<comment type="subcellular location">
    <subcellularLocation>
        <location evidence="3 19">Cytoplasm</location>
    </subcellularLocation>
</comment>
<evidence type="ECO:0000256" key="8">
    <source>
        <dbReference type="ARBA" id="ARBA00022618"/>
    </source>
</evidence>
<feature type="active site" evidence="19">
    <location>
        <position position="141"/>
    </location>
</feature>
<accession>D3UH68</accession>
<dbReference type="Pfam" id="PF02873">
    <property type="entry name" value="MurB_C"/>
    <property type="match status" value="1"/>
</dbReference>
<evidence type="ECO:0000256" key="19">
    <source>
        <dbReference type="HAMAP-Rule" id="MF_00037"/>
    </source>
</evidence>
<evidence type="ECO:0000256" key="15">
    <source>
        <dbReference type="ARBA" id="ARBA00023306"/>
    </source>
</evidence>
<evidence type="ECO:0000256" key="13">
    <source>
        <dbReference type="ARBA" id="ARBA00022984"/>
    </source>
</evidence>